<evidence type="ECO:0000313" key="11">
    <source>
        <dbReference type="Proteomes" id="UP001318040"/>
    </source>
</evidence>
<name>A0AAJ7XBC3_PETMA</name>
<proteinExistence type="inferred from homology"/>
<evidence type="ECO:0000313" key="12">
    <source>
        <dbReference type="RefSeq" id="XP_032827932.1"/>
    </source>
</evidence>
<feature type="compositionally biased region" description="Polar residues" evidence="8">
    <location>
        <begin position="618"/>
        <end position="633"/>
    </location>
</feature>
<keyword evidence="3 9" id="KW-0812">Transmembrane</keyword>
<sequence length="687" mass="77180">MKSTVVETRERNFHFCHDPCGMRARMLASETPSRTAYSPLHGRAMVKHQPLQYYRPQLCLSCLAGLYGCRWKRYQRSHDDSTKWERLWFLLVFLTCALSAIWFYFWCQASNDYNDFEWFIYSKLGYWYSWSVPMFVIAIALLTYLVMLLVLALCHVSVGLQMYMHWTHKVGVCTSLVFLVALIVAAYELWRDEWSTFVYSFQSTAPFLHIGAVVGLTLVAWLVAGQFARTDRLALQVSIVLVYLAALLTLYLLPLLVRSPCIVEERDLPARPKLFGHRGAPMLAPENTIMSFERATECTEGLETDVMLSLDGVPFLMHDADLRRTTDALHVFGEPRASAHPSRFNMSELRSLNAGSWFLRSDPFGTAASLSPQDRALASNQSVGELSEVLHIAAQRNKSVIFDLRRPPWDHPYADTWLETTVQAVLGSRIPHRLMMWLPDEKRDLVAFDLAPGFRQTTGVKKELSYLHAHRIVTLNLHYSGISQPEISNYSEHNVTTNLYVVNSAWIYSMAWCAGAHSVTTNDCGSLARLPQPVWRLNPGDYRLMWITTDVISATLVIAIFIVQSYHLIRWRLGSMTVYNPEQIMLSTSVRKNSRDVKTMKEKLIFTVENGVMKSDACSLSSDSPTEEASSQPCSPPPAERADSTPTGVKVEPNRLAAHASDGAAVVAAAAPAAVVSAGSAGNSTFL</sequence>
<dbReference type="SUPFAM" id="SSF51695">
    <property type="entry name" value="PLC-like phosphodiesterases"/>
    <property type="match status" value="1"/>
</dbReference>
<dbReference type="PANTHER" id="PTHR23344">
    <property type="entry name" value="GLYCEROPHOSPHORYL DIESTER PHOSPHODIESTERASE"/>
    <property type="match status" value="1"/>
</dbReference>
<comment type="similarity">
    <text evidence="2">Belongs to the glycerophosphoryl diester phosphodiesterase family.</text>
</comment>
<dbReference type="GO" id="GO:0045666">
    <property type="term" value="P:positive regulation of neuron differentiation"/>
    <property type="evidence" value="ECO:0007669"/>
    <property type="project" value="TreeGrafter"/>
</dbReference>
<evidence type="ECO:0000256" key="9">
    <source>
        <dbReference type="SAM" id="Phobius"/>
    </source>
</evidence>
<protein>
    <submittedName>
        <fullName evidence="12">Glycerophosphodiester phosphodiesterase domain-containing protein 5 isoform X2</fullName>
    </submittedName>
</protein>
<dbReference type="InterPro" id="IPR017946">
    <property type="entry name" value="PLC-like_Pdiesterase_TIM-brl"/>
</dbReference>
<feature type="transmembrane region" description="Helical" evidence="9">
    <location>
        <begin position="237"/>
        <end position="257"/>
    </location>
</feature>
<keyword evidence="5 9" id="KW-1133">Transmembrane helix</keyword>
<keyword evidence="7" id="KW-0325">Glycoprotein</keyword>
<evidence type="ECO:0000256" key="4">
    <source>
        <dbReference type="ARBA" id="ARBA00022801"/>
    </source>
</evidence>
<evidence type="ECO:0000259" key="10">
    <source>
        <dbReference type="PROSITE" id="PS51704"/>
    </source>
</evidence>
<dbReference type="RefSeq" id="XP_032827932.1">
    <property type="nucleotide sequence ID" value="XM_032972041.1"/>
</dbReference>
<dbReference type="Gene3D" id="3.20.20.190">
    <property type="entry name" value="Phosphatidylinositol (PI) phosphodiesterase"/>
    <property type="match status" value="1"/>
</dbReference>
<evidence type="ECO:0000256" key="6">
    <source>
        <dbReference type="ARBA" id="ARBA00023136"/>
    </source>
</evidence>
<dbReference type="GO" id="GO:0006629">
    <property type="term" value="P:lipid metabolic process"/>
    <property type="evidence" value="ECO:0007669"/>
    <property type="project" value="InterPro"/>
</dbReference>
<dbReference type="Pfam" id="PF03009">
    <property type="entry name" value="GDPD"/>
    <property type="match status" value="1"/>
</dbReference>
<gene>
    <name evidence="12" type="primary">GDPD5</name>
</gene>
<feature type="transmembrane region" description="Helical" evidence="9">
    <location>
        <begin position="166"/>
        <end position="187"/>
    </location>
</feature>
<dbReference type="GO" id="GO:0008889">
    <property type="term" value="F:glycerophosphodiester phosphodiesterase activity"/>
    <property type="evidence" value="ECO:0007669"/>
    <property type="project" value="TreeGrafter"/>
</dbReference>
<dbReference type="AlphaFoldDB" id="A0AAJ7XBC3"/>
<dbReference type="Proteomes" id="UP001318040">
    <property type="component" value="Chromosome 47"/>
</dbReference>
<feature type="region of interest" description="Disordered" evidence="8">
    <location>
        <begin position="617"/>
        <end position="649"/>
    </location>
</feature>
<evidence type="ECO:0000256" key="5">
    <source>
        <dbReference type="ARBA" id="ARBA00022989"/>
    </source>
</evidence>
<dbReference type="GO" id="GO:0005886">
    <property type="term" value="C:plasma membrane"/>
    <property type="evidence" value="ECO:0007669"/>
    <property type="project" value="TreeGrafter"/>
</dbReference>
<dbReference type="CTD" id="81544"/>
<evidence type="ECO:0000256" key="7">
    <source>
        <dbReference type="ARBA" id="ARBA00023180"/>
    </source>
</evidence>
<feature type="transmembrane region" description="Helical" evidence="9">
    <location>
        <begin position="207"/>
        <end position="225"/>
    </location>
</feature>
<keyword evidence="11" id="KW-1185">Reference proteome</keyword>
<evidence type="ECO:0000256" key="2">
    <source>
        <dbReference type="ARBA" id="ARBA00007277"/>
    </source>
</evidence>
<organism evidence="11 12">
    <name type="scientific">Petromyzon marinus</name>
    <name type="common">Sea lamprey</name>
    <dbReference type="NCBI Taxonomy" id="7757"/>
    <lineage>
        <taxon>Eukaryota</taxon>
        <taxon>Metazoa</taxon>
        <taxon>Chordata</taxon>
        <taxon>Craniata</taxon>
        <taxon>Vertebrata</taxon>
        <taxon>Cyclostomata</taxon>
        <taxon>Hyperoartia</taxon>
        <taxon>Petromyzontiformes</taxon>
        <taxon>Petromyzontidae</taxon>
        <taxon>Petromyzon</taxon>
    </lineage>
</organism>
<keyword evidence="4" id="KW-0378">Hydrolase</keyword>
<dbReference type="PANTHER" id="PTHR23344:SF6">
    <property type="entry name" value="GLYCEROPHOSPHODIESTER PHOSPHODIESTERASE DOMAIN-CONTAINING PROTEIN 5"/>
    <property type="match status" value="1"/>
</dbReference>
<evidence type="ECO:0000256" key="1">
    <source>
        <dbReference type="ARBA" id="ARBA00004141"/>
    </source>
</evidence>
<accession>A0AAJ7XBC3</accession>
<feature type="transmembrane region" description="Helical" evidence="9">
    <location>
        <begin position="126"/>
        <end position="154"/>
    </location>
</feature>
<dbReference type="PROSITE" id="PS51704">
    <property type="entry name" value="GP_PDE"/>
    <property type="match status" value="1"/>
</dbReference>
<evidence type="ECO:0000256" key="3">
    <source>
        <dbReference type="ARBA" id="ARBA00022692"/>
    </source>
</evidence>
<feature type="transmembrane region" description="Helical" evidence="9">
    <location>
        <begin position="87"/>
        <end position="106"/>
    </location>
</feature>
<keyword evidence="6 9" id="KW-0472">Membrane</keyword>
<dbReference type="InterPro" id="IPR030395">
    <property type="entry name" value="GP_PDE_dom"/>
</dbReference>
<feature type="domain" description="GP-PDE" evidence="10">
    <location>
        <begin position="272"/>
        <end position="531"/>
    </location>
</feature>
<feature type="transmembrane region" description="Helical" evidence="9">
    <location>
        <begin position="544"/>
        <end position="563"/>
    </location>
</feature>
<evidence type="ECO:0000256" key="8">
    <source>
        <dbReference type="SAM" id="MobiDB-lite"/>
    </source>
</evidence>
<reference evidence="12" key="1">
    <citation type="submission" date="2025-08" db="UniProtKB">
        <authorList>
            <consortium name="RefSeq"/>
        </authorList>
    </citation>
    <scope>IDENTIFICATION</scope>
    <source>
        <tissue evidence="12">Sperm</tissue>
    </source>
</reference>
<comment type="subcellular location">
    <subcellularLocation>
        <location evidence="1">Membrane</location>
        <topology evidence="1">Multi-pass membrane protein</topology>
    </subcellularLocation>
</comment>